<keyword evidence="2" id="KW-1185">Reference proteome</keyword>
<accession>A0A7L5E178</accession>
<dbReference type="Proteomes" id="UP000503278">
    <property type="component" value="Chromosome"/>
</dbReference>
<name>A0A7L5E178_9SPHI</name>
<evidence type="ECO:0000313" key="1">
    <source>
        <dbReference type="EMBL" id="QJD96049.1"/>
    </source>
</evidence>
<organism evidence="1 2">
    <name type="scientific">Mucilaginibacter robiniae</name>
    <dbReference type="NCBI Taxonomy" id="2728022"/>
    <lineage>
        <taxon>Bacteria</taxon>
        <taxon>Pseudomonadati</taxon>
        <taxon>Bacteroidota</taxon>
        <taxon>Sphingobacteriia</taxon>
        <taxon>Sphingobacteriales</taxon>
        <taxon>Sphingobacteriaceae</taxon>
        <taxon>Mucilaginibacter</taxon>
    </lineage>
</organism>
<dbReference type="AlphaFoldDB" id="A0A7L5E178"/>
<sequence>MKNNFNSNHLRAIGSVIHVAAEYLEAMEELLAYAKLPQEKTGVIMLSDDLTTDQHEAVIAQLNLTKTALQNFSRFYAIDKETQSLNKLLNIKAVRLWEDLSGAEFERLIGYGPTDENDRAGYHSFLQPLIELSQQLIQITNP</sequence>
<gene>
    <name evidence="1" type="ORF">HH214_09255</name>
</gene>
<protein>
    <submittedName>
        <fullName evidence="1">Uncharacterized protein</fullName>
    </submittedName>
</protein>
<dbReference type="KEGG" id="mrob:HH214_09255"/>
<proteinExistence type="predicted"/>
<dbReference type="EMBL" id="CP051682">
    <property type="protein sequence ID" value="QJD96049.1"/>
    <property type="molecule type" value="Genomic_DNA"/>
</dbReference>
<dbReference type="RefSeq" id="WP_169607124.1">
    <property type="nucleotide sequence ID" value="NZ_CP051682.1"/>
</dbReference>
<evidence type="ECO:0000313" key="2">
    <source>
        <dbReference type="Proteomes" id="UP000503278"/>
    </source>
</evidence>
<reference evidence="1 2" key="1">
    <citation type="submission" date="2020-04" db="EMBL/GenBank/DDBJ databases">
        <title>Genome sequencing of novel species.</title>
        <authorList>
            <person name="Heo J."/>
            <person name="Kim S.-J."/>
            <person name="Kim J.-S."/>
            <person name="Hong S.-B."/>
            <person name="Kwon S.-W."/>
        </authorList>
    </citation>
    <scope>NUCLEOTIDE SEQUENCE [LARGE SCALE GENOMIC DNA]</scope>
    <source>
        <strain evidence="1 2">F39-2</strain>
    </source>
</reference>